<keyword evidence="13" id="KW-1185">Reference proteome</keyword>
<dbReference type="InterPro" id="IPR016024">
    <property type="entry name" value="ARM-type_fold"/>
</dbReference>
<dbReference type="Pfam" id="PF21051">
    <property type="entry name" value="ARMC9_LisH"/>
    <property type="match status" value="1"/>
</dbReference>
<comment type="subcellular location">
    <subcellularLocation>
        <location evidence="2">Cytoplasm</location>
        <location evidence="2">Cytoskeleton</location>
        <location evidence="2">Cilium basal body</location>
    </subcellularLocation>
    <subcellularLocation>
        <location evidence="1">Cytoplasm</location>
        <location evidence="1">Cytoskeleton</location>
        <location evidence="1">Microtubule organizing center</location>
        <location evidence="1">Centrosome</location>
        <location evidence="1">Centriole</location>
    </subcellularLocation>
</comment>
<feature type="compositionally biased region" description="Polar residues" evidence="9">
    <location>
        <begin position="725"/>
        <end position="761"/>
    </location>
</feature>
<feature type="domain" description="ARMC9 CTLH-like" evidence="11">
    <location>
        <begin position="113"/>
        <end position="243"/>
    </location>
</feature>
<dbReference type="InterPro" id="IPR011989">
    <property type="entry name" value="ARM-like"/>
</dbReference>
<dbReference type="SUPFAM" id="SSF48371">
    <property type="entry name" value="ARM repeat"/>
    <property type="match status" value="1"/>
</dbReference>
<keyword evidence="5" id="KW-0970">Cilium biogenesis/degradation</keyword>
<comment type="caution">
    <text evidence="12">The sequence shown here is derived from an EMBL/GenBank/DDBJ whole genome shotgun (WGS) entry which is preliminary data.</text>
</comment>
<keyword evidence="7" id="KW-0966">Cell projection</keyword>
<evidence type="ECO:0000256" key="6">
    <source>
        <dbReference type="ARBA" id="ARBA00023212"/>
    </source>
</evidence>
<dbReference type="GO" id="GO:0036064">
    <property type="term" value="C:ciliary basal body"/>
    <property type="evidence" value="ECO:0007669"/>
    <property type="project" value="InterPro"/>
</dbReference>
<reference evidence="12" key="1">
    <citation type="thesis" date="2020" institute="ProQuest LLC" country="789 East Eisenhower Parkway, Ann Arbor, MI, USA">
        <title>Comparative Genomics and Chromosome Evolution.</title>
        <authorList>
            <person name="Mudd A.B."/>
        </authorList>
    </citation>
    <scope>NUCLEOTIDE SEQUENCE</scope>
    <source>
        <strain evidence="12">Female2</strain>
        <tissue evidence="12">Blood</tissue>
    </source>
</reference>
<evidence type="ECO:0000256" key="8">
    <source>
        <dbReference type="ARBA" id="ARBA00054752"/>
    </source>
</evidence>
<dbReference type="OrthoDB" id="538223at2759"/>
<feature type="domain" description="LisH" evidence="10">
    <location>
        <begin position="495"/>
        <end position="614"/>
    </location>
</feature>
<comment type="function">
    <text evidence="8">Involved in ciliogenesis. It is required for appropriate acetylation and polyglutamylation of ciliary microtubules, and regulation of cilium length. Acts as a positive regulator of hedgehog (Hh)signaling.</text>
</comment>
<dbReference type="EMBL" id="JAACNH010000004">
    <property type="protein sequence ID" value="KAG8445015.1"/>
    <property type="molecule type" value="Genomic_DNA"/>
</dbReference>
<evidence type="ECO:0000256" key="1">
    <source>
        <dbReference type="ARBA" id="ARBA00004114"/>
    </source>
</evidence>
<dbReference type="AlphaFoldDB" id="A0A8T2JID9"/>
<dbReference type="Pfam" id="PF23138">
    <property type="entry name" value="CTLH_Armc9"/>
    <property type="match status" value="1"/>
</dbReference>
<evidence type="ECO:0000259" key="11">
    <source>
        <dbReference type="Pfam" id="PF23138"/>
    </source>
</evidence>
<dbReference type="FunFam" id="1.25.10.10:FF:000124">
    <property type="entry name" value="lisH domain-containing protein ARMC9 isoform X1"/>
    <property type="match status" value="1"/>
</dbReference>
<evidence type="ECO:0000256" key="4">
    <source>
        <dbReference type="ARBA" id="ARBA00022490"/>
    </source>
</evidence>
<feature type="compositionally biased region" description="Polar residues" evidence="9">
    <location>
        <begin position="820"/>
        <end position="850"/>
    </location>
</feature>
<dbReference type="Gene3D" id="1.25.10.10">
    <property type="entry name" value="Leucine-rich Repeat Variant"/>
    <property type="match status" value="1"/>
</dbReference>
<gene>
    <name evidence="12" type="ORF">GDO86_009963</name>
</gene>
<dbReference type="GO" id="GO:0097542">
    <property type="term" value="C:ciliary tip"/>
    <property type="evidence" value="ECO:0007669"/>
    <property type="project" value="TreeGrafter"/>
</dbReference>
<feature type="compositionally biased region" description="Polar residues" evidence="9">
    <location>
        <begin position="790"/>
        <end position="799"/>
    </location>
</feature>
<dbReference type="InterPro" id="IPR048957">
    <property type="entry name" value="ARMC9_LisH"/>
</dbReference>
<evidence type="ECO:0000256" key="7">
    <source>
        <dbReference type="ARBA" id="ARBA00023273"/>
    </source>
</evidence>
<dbReference type="Pfam" id="PF21050">
    <property type="entry name" value="ARMC9_ARM"/>
    <property type="match status" value="1"/>
</dbReference>
<evidence type="ECO:0000259" key="10">
    <source>
        <dbReference type="Pfam" id="PF21050"/>
    </source>
</evidence>
<organism evidence="12 13">
    <name type="scientific">Hymenochirus boettgeri</name>
    <name type="common">Congo dwarf clawed frog</name>
    <dbReference type="NCBI Taxonomy" id="247094"/>
    <lineage>
        <taxon>Eukaryota</taxon>
        <taxon>Metazoa</taxon>
        <taxon>Chordata</taxon>
        <taxon>Craniata</taxon>
        <taxon>Vertebrata</taxon>
        <taxon>Euteleostomi</taxon>
        <taxon>Amphibia</taxon>
        <taxon>Batrachia</taxon>
        <taxon>Anura</taxon>
        <taxon>Pipoidea</taxon>
        <taxon>Pipidae</taxon>
        <taxon>Pipinae</taxon>
        <taxon>Hymenochirus</taxon>
    </lineage>
</organism>
<dbReference type="InterPro" id="IPR006594">
    <property type="entry name" value="LisH"/>
</dbReference>
<name>A0A8T2JID9_9PIPI</name>
<keyword evidence="4" id="KW-0963">Cytoplasm</keyword>
<dbReference type="GO" id="GO:0005814">
    <property type="term" value="C:centriole"/>
    <property type="evidence" value="ECO:0007669"/>
    <property type="project" value="UniProtKB-SubCell"/>
</dbReference>
<evidence type="ECO:0000256" key="5">
    <source>
        <dbReference type="ARBA" id="ARBA00022794"/>
    </source>
</evidence>
<dbReference type="PANTHER" id="PTHR14881">
    <property type="entry name" value="LISH DOMAIN-CONTAINING PROTEIN ARMC9"/>
    <property type="match status" value="1"/>
</dbReference>
<dbReference type="Proteomes" id="UP000812440">
    <property type="component" value="Chromosome 5"/>
</dbReference>
<evidence type="ECO:0000256" key="3">
    <source>
        <dbReference type="ARBA" id="ARBA00021146"/>
    </source>
</evidence>
<feature type="compositionally biased region" description="Basic and acidic residues" evidence="9">
    <location>
        <begin position="765"/>
        <end position="774"/>
    </location>
</feature>
<keyword evidence="6" id="KW-0206">Cytoskeleton</keyword>
<dbReference type="InterPro" id="IPR048959">
    <property type="entry name" value="ARMC9_ARM_dom"/>
</dbReference>
<feature type="region of interest" description="Disordered" evidence="9">
    <location>
        <begin position="725"/>
        <end position="850"/>
    </location>
</feature>
<evidence type="ECO:0000313" key="13">
    <source>
        <dbReference type="Proteomes" id="UP000812440"/>
    </source>
</evidence>
<dbReference type="InterPro" id="IPR040369">
    <property type="entry name" value="ARMC9"/>
</dbReference>
<dbReference type="GO" id="GO:0060271">
    <property type="term" value="P:cilium assembly"/>
    <property type="evidence" value="ECO:0007669"/>
    <property type="project" value="InterPro"/>
</dbReference>
<accession>A0A8T2JID9</accession>
<evidence type="ECO:0000313" key="12">
    <source>
        <dbReference type="EMBL" id="KAG8445015.1"/>
    </source>
</evidence>
<evidence type="ECO:0000256" key="2">
    <source>
        <dbReference type="ARBA" id="ARBA00004120"/>
    </source>
</evidence>
<proteinExistence type="predicted"/>
<protein>
    <recommendedName>
        <fullName evidence="3">LisH domain-containing protein ARMC9</fullName>
    </recommendedName>
</protein>
<evidence type="ECO:0000256" key="9">
    <source>
        <dbReference type="SAM" id="MobiDB-lite"/>
    </source>
</evidence>
<sequence length="850" mass="96076">MIAELPPKTQDCHVNSRTIGNLVAALYIFHQVLPHSNRHLARTLNRGGGYMTGVKMGDLLAYEADLLGLVKEFLSFAEFYETLQSFSNECKVKGKPLPRNSGSALRESKTLLIQKDLVNAFEDGTRNVFFELWEKYIPLDTRNTDKVAQKLEFYLQIHFAIFPLKHSVDGIDRTDSEEHMSHFKTYLETSGAALSQTTELVPFYALPFVRNPAAHPLFKELLQDLWESELKKKLEMFLSVTLKAAKTPRLIALYKESKLGNQDLQEQLFEVERFNKIQSDYHDLIVVTAELVDSLEATINGKMISPEYLQSVYKRLFSNKMKRSASQSIDFSRPGTASSLLRASVVPMRQQDVPLFPSLDYEKLKKDLLLGNDRLKVFILQALRWRLTRSQPGEQRNTVLQAYVNNDLLECHQNKKKSVLMLLRSKSAAVRQCTAHLINSFASLVYGRDYLSQNSQLLPLLQETLKAEVKDSITRDNVLDTLQKLSLRRTMQSGMIRDGLILWLVQELEDTDHLSDYSLENTVALLMNLCLRSAGRKMCSKDAGHVLRVLSDLLGHKNQEIQSYVNGALYSILTVPSMREEAKSIGMEDIMRSYLIEGNGKLNQQIQCIIKQLNSEESLDVMVESDDEEEDQYDEEEEDIIEDGVDKDEVIKAQNGELTGEKLLTTEYLGIMTHSFKVKKRMYGGVLQSIDEPLQRPVTPSSHRAMYTVPGNHILSLKSATAFKTSKESNITNMSSRPPTRSGSRQSTLSDSINSEASQIFSPRHWAEQNEDRSPSSSCILDLGMEKDSGNNSSKTWVPQSPEILSPTSRKTRPPAIAPQFSQCGPQQTSRPSSAGSSTNSKQSMQSYRK</sequence>
<dbReference type="PANTHER" id="PTHR14881:SF4">
    <property type="entry name" value="LISH DOMAIN-CONTAINING PROTEIN ARMC9"/>
    <property type="match status" value="1"/>
</dbReference>
<dbReference type="InterPro" id="IPR056327">
    <property type="entry name" value="ARMC9_CTLH-like_dom"/>
</dbReference>
<dbReference type="PROSITE" id="PS50896">
    <property type="entry name" value="LISH"/>
    <property type="match status" value="1"/>
</dbReference>